<dbReference type="PROSITE" id="PS00501">
    <property type="entry name" value="SPASE_I_1"/>
    <property type="match status" value="1"/>
</dbReference>
<organism evidence="7 8">
    <name type="scientific">Phocoenobacter skyensis</name>
    <dbReference type="NCBI Taxonomy" id="97481"/>
    <lineage>
        <taxon>Bacteria</taxon>
        <taxon>Pseudomonadati</taxon>
        <taxon>Pseudomonadota</taxon>
        <taxon>Gammaproteobacteria</taxon>
        <taxon>Pasteurellales</taxon>
        <taxon>Pasteurellaceae</taxon>
        <taxon>Phocoenobacter</taxon>
    </lineage>
</organism>
<dbReference type="InterPro" id="IPR036286">
    <property type="entry name" value="LexA/Signal_pep-like_sf"/>
</dbReference>
<feature type="domain" description="HTH cro/C1-type" evidence="6">
    <location>
        <begin position="8"/>
        <end position="61"/>
    </location>
</feature>
<evidence type="ECO:0000256" key="5">
    <source>
        <dbReference type="ARBA" id="ARBA00023163"/>
    </source>
</evidence>
<dbReference type="GO" id="GO:0006508">
    <property type="term" value="P:proteolysis"/>
    <property type="evidence" value="ECO:0007669"/>
    <property type="project" value="UniProtKB-KW"/>
</dbReference>
<sequence>MNTLSDRLIFIRENLRLDQQDLAKLANVSQGTISNIENGVTTSPQKLLEIAEALNVDPVWLKTGKGTPDGKNTEFSNKLTENGVIRVKVLDVFASAGNGIQNSDFAENVSDIGFSEEHFRQVFNRNNADDLYLINVKGDSMQPTFESGDLIYVDTQINFFEGDGIYVFNYNGALLVKRLQFVGDELLVISDNSCYQQWSIKKDCEATFNICGKVMFSQPQKLKKFG</sequence>
<evidence type="ECO:0000256" key="3">
    <source>
        <dbReference type="ARBA" id="ARBA00023015"/>
    </source>
</evidence>
<keyword evidence="2" id="KW-0378">Hydrolase</keyword>
<evidence type="ECO:0000256" key="1">
    <source>
        <dbReference type="ARBA" id="ARBA00022670"/>
    </source>
</evidence>
<dbReference type="GO" id="GO:0003677">
    <property type="term" value="F:DNA binding"/>
    <property type="evidence" value="ECO:0007669"/>
    <property type="project" value="UniProtKB-KW"/>
</dbReference>
<dbReference type="InterPro" id="IPR039418">
    <property type="entry name" value="LexA-like"/>
</dbReference>
<dbReference type="InterPro" id="IPR010982">
    <property type="entry name" value="Lambda_DNA-bd_dom_sf"/>
</dbReference>
<dbReference type="PANTHER" id="PTHR40661">
    <property type="match status" value="1"/>
</dbReference>
<dbReference type="Gene3D" id="1.10.260.40">
    <property type="entry name" value="lambda repressor-like DNA-binding domains"/>
    <property type="match status" value="1"/>
</dbReference>
<dbReference type="EMBL" id="JASAYQ010000021">
    <property type="protein sequence ID" value="MDP8173651.1"/>
    <property type="molecule type" value="Genomic_DNA"/>
</dbReference>
<dbReference type="InterPro" id="IPR001387">
    <property type="entry name" value="Cro/C1-type_HTH"/>
</dbReference>
<dbReference type="InterPro" id="IPR015927">
    <property type="entry name" value="Peptidase_S24_S26A/B/C"/>
</dbReference>
<dbReference type="RefSeq" id="WP_306384663.1">
    <property type="nucleotide sequence ID" value="NZ_JASAYN010000001.1"/>
</dbReference>
<dbReference type="PANTHER" id="PTHR40661:SF3">
    <property type="entry name" value="FELS-1 PROPHAGE TRANSCRIPTIONAL REGULATOR"/>
    <property type="match status" value="1"/>
</dbReference>
<evidence type="ECO:0000259" key="6">
    <source>
        <dbReference type="PROSITE" id="PS50943"/>
    </source>
</evidence>
<proteinExistence type="predicted"/>
<dbReference type="CDD" id="cd00093">
    <property type="entry name" value="HTH_XRE"/>
    <property type="match status" value="1"/>
</dbReference>
<keyword evidence="1" id="KW-0645">Protease</keyword>
<keyword evidence="5" id="KW-0804">Transcription</keyword>
<dbReference type="Gene3D" id="2.10.109.10">
    <property type="entry name" value="Umud Fragment, subunit A"/>
    <property type="match status" value="1"/>
</dbReference>
<keyword evidence="3" id="KW-0805">Transcription regulation</keyword>
<dbReference type="PROSITE" id="PS50943">
    <property type="entry name" value="HTH_CROC1"/>
    <property type="match status" value="1"/>
</dbReference>
<evidence type="ECO:0000256" key="4">
    <source>
        <dbReference type="ARBA" id="ARBA00023125"/>
    </source>
</evidence>
<dbReference type="Pfam" id="PF01381">
    <property type="entry name" value="HTH_3"/>
    <property type="match status" value="1"/>
</dbReference>
<dbReference type="CDD" id="cd06529">
    <property type="entry name" value="S24_LexA-like"/>
    <property type="match status" value="1"/>
</dbReference>
<dbReference type="Proteomes" id="UP001236239">
    <property type="component" value="Unassembled WGS sequence"/>
</dbReference>
<name>A0AAJ6NBC7_9PAST</name>
<protein>
    <submittedName>
        <fullName evidence="7">Helix-turn-helix transcriptional regulator</fullName>
    </submittedName>
</protein>
<dbReference type="SUPFAM" id="SSF51306">
    <property type="entry name" value="LexA/Signal peptidase"/>
    <property type="match status" value="1"/>
</dbReference>
<accession>A0AAJ6NBC7</accession>
<dbReference type="Pfam" id="PF00717">
    <property type="entry name" value="Peptidase_S24"/>
    <property type="match status" value="1"/>
</dbReference>
<reference evidence="7" key="1">
    <citation type="journal article" date="2023" name="Front. Microbiol.">
        <title>Phylogeography and host specificity of Pasteurellaceae pathogenic to sea-farmed fish in the north-east Atlantic.</title>
        <authorList>
            <person name="Gulla S."/>
            <person name="Colquhoun D.J."/>
            <person name="Olsen A.B."/>
            <person name="Spilsberg B."/>
            <person name="Lagesen K."/>
            <person name="Aakesson C.P."/>
            <person name="Strom S."/>
            <person name="Manji F."/>
            <person name="Birkbeck T.H."/>
            <person name="Nilsen H.K."/>
        </authorList>
    </citation>
    <scope>NUCLEOTIDE SEQUENCE</scope>
    <source>
        <strain evidence="7">TW16_20</strain>
    </source>
</reference>
<dbReference type="AlphaFoldDB" id="A0AAJ6NBC7"/>
<dbReference type="GO" id="GO:0004252">
    <property type="term" value="F:serine-type endopeptidase activity"/>
    <property type="evidence" value="ECO:0007669"/>
    <property type="project" value="InterPro"/>
</dbReference>
<dbReference type="InterPro" id="IPR019756">
    <property type="entry name" value="Pept_S26A_signal_pept_1_Ser-AS"/>
</dbReference>
<evidence type="ECO:0000313" key="7">
    <source>
        <dbReference type="EMBL" id="MDP8173651.1"/>
    </source>
</evidence>
<dbReference type="GO" id="GO:0016020">
    <property type="term" value="C:membrane"/>
    <property type="evidence" value="ECO:0007669"/>
    <property type="project" value="InterPro"/>
</dbReference>
<comment type="caution">
    <text evidence="7">The sequence shown here is derived from an EMBL/GenBank/DDBJ whole genome shotgun (WGS) entry which is preliminary data.</text>
</comment>
<evidence type="ECO:0000313" key="8">
    <source>
        <dbReference type="Proteomes" id="UP001236239"/>
    </source>
</evidence>
<dbReference type="SUPFAM" id="SSF47413">
    <property type="entry name" value="lambda repressor-like DNA-binding domains"/>
    <property type="match status" value="1"/>
</dbReference>
<gene>
    <name evidence="7" type="ORF">QJU93_09820</name>
</gene>
<evidence type="ECO:0000256" key="2">
    <source>
        <dbReference type="ARBA" id="ARBA00022801"/>
    </source>
</evidence>
<dbReference type="SMART" id="SM00530">
    <property type="entry name" value="HTH_XRE"/>
    <property type="match status" value="1"/>
</dbReference>
<keyword evidence="4" id="KW-0238">DNA-binding</keyword>